<keyword evidence="2" id="KW-1185">Reference proteome</keyword>
<sequence length="254" mass="27579">MTRMIDLNADLGEGCGDDAGLMPYISSCNIACGGHAGDAESMAEAVMLAKLNNVRIGAHPSYPDRENFGRTSMTMRDIDLETNLLDQMSTLKKAAVHYGVPIVHVKPHGALYNDALTSEKLAWIVVCSAREIFPHAAIMGMPNSKLELVAKQQNRHFIREGFADRRYTDAGQLVPRVRDGAMIDSDLERCAQALALAEGELIQTDTGNTLSLNIDSICIHGDTPNAVQSARYIKRALEIASFTVQAHIHGTSTS</sequence>
<dbReference type="InterPro" id="IPR005501">
    <property type="entry name" value="LamB/YcsF/PxpA-like"/>
</dbReference>
<dbReference type="GO" id="GO:0017168">
    <property type="term" value="F:5-oxoprolinase (ATP-hydrolyzing) activity"/>
    <property type="evidence" value="ECO:0007669"/>
    <property type="project" value="UniProtKB-EC"/>
</dbReference>
<dbReference type="Pfam" id="PF03746">
    <property type="entry name" value="LamB_YcsF"/>
    <property type="match status" value="1"/>
</dbReference>
<dbReference type="PANTHER" id="PTHR30292:SF0">
    <property type="entry name" value="5-OXOPROLINASE SUBUNIT A"/>
    <property type="match status" value="1"/>
</dbReference>
<proteinExistence type="predicted"/>
<dbReference type="RefSeq" id="WP_382167369.1">
    <property type="nucleotide sequence ID" value="NZ_JBHTBR010000005.1"/>
</dbReference>
<dbReference type="PANTHER" id="PTHR30292">
    <property type="entry name" value="UNCHARACTERIZED PROTEIN YBGL-RELATED"/>
    <property type="match status" value="1"/>
</dbReference>
<organism evidence="1 2">
    <name type="scientific">Hirschia litorea</name>
    <dbReference type="NCBI Taxonomy" id="1199156"/>
    <lineage>
        <taxon>Bacteria</taxon>
        <taxon>Pseudomonadati</taxon>
        <taxon>Pseudomonadota</taxon>
        <taxon>Alphaproteobacteria</taxon>
        <taxon>Hyphomonadales</taxon>
        <taxon>Hyphomonadaceae</taxon>
        <taxon>Hirschia</taxon>
    </lineage>
</organism>
<gene>
    <name evidence="1" type="primary">pxpA</name>
    <name evidence="1" type="ORF">ACFQS8_10920</name>
</gene>
<comment type="caution">
    <text evidence="1">The sequence shown here is derived from an EMBL/GenBank/DDBJ whole genome shotgun (WGS) entry which is preliminary data.</text>
</comment>
<protein>
    <submittedName>
        <fullName evidence="1">5-oxoprolinase subunit PxpA</fullName>
        <ecNumber evidence="1">3.5.2.9</ecNumber>
    </submittedName>
</protein>
<dbReference type="Proteomes" id="UP001596492">
    <property type="component" value="Unassembled WGS sequence"/>
</dbReference>
<accession>A0ABW2IMA3</accession>
<name>A0ABW2IMA3_9PROT</name>
<dbReference type="CDD" id="cd10801">
    <property type="entry name" value="LamB_YcsF_like_1"/>
    <property type="match status" value="1"/>
</dbReference>
<dbReference type="Gene3D" id="3.20.20.370">
    <property type="entry name" value="Glycoside hydrolase/deacetylase"/>
    <property type="match status" value="1"/>
</dbReference>
<dbReference type="NCBIfam" id="NF003816">
    <property type="entry name" value="PRK05406.1-5"/>
    <property type="match status" value="1"/>
</dbReference>
<dbReference type="EMBL" id="JBHTBR010000005">
    <property type="protein sequence ID" value="MFC7292129.1"/>
    <property type="molecule type" value="Genomic_DNA"/>
</dbReference>
<evidence type="ECO:0000313" key="2">
    <source>
        <dbReference type="Proteomes" id="UP001596492"/>
    </source>
</evidence>
<dbReference type="SUPFAM" id="SSF88713">
    <property type="entry name" value="Glycoside hydrolase/deacetylase"/>
    <property type="match status" value="1"/>
</dbReference>
<evidence type="ECO:0000313" key="1">
    <source>
        <dbReference type="EMBL" id="MFC7292129.1"/>
    </source>
</evidence>
<reference evidence="2" key="1">
    <citation type="journal article" date="2019" name="Int. J. Syst. Evol. Microbiol.">
        <title>The Global Catalogue of Microorganisms (GCM) 10K type strain sequencing project: providing services to taxonomists for standard genome sequencing and annotation.</title>
        <authorList>
            <consortium name="The Broad Institute Genomics Platform"/>
            <consortium name="The Broad Institute Genome Sequencing Center for Infectious Disease"/>
            <person name="Wu L."/>
            <person name="Ma J."/>
        </authorList>
    </citation>
    <scope>NUCLEOTIDE SEQUENCE [LARGE SCALE GENOMIC DNA]</scope>
    <source>
        <strain evidence="2">CCUG 51308</strain>
    </source>
</reference>
<keyword evidence="1" id="KW-0378">Hydrolase</keyword>
<dbReference type="InterPro" id="IPR011330">
    <property type="entry name" value="Glyco_hydro/deAcase_b/a-brl"/>
</dbReference>
<dbReference type="NCBIfam" id="NF003814">
    <property type="entry name" value="PRK05406.1-3"/>
    <property type="match status" value="1"/>
</dbReference>
<dbReference type="EC" id="3.5.2.9" evidence="1"/>